<comment type="subcellular location">
    <subcellularLocation>
        <location evidence="2">Cell membrane</location>
        <topology evidence="2">Lipid-anchor</topology>
    </subcellularLocation>
</comment>
<dbReference type="EMBL" id="JAFREM010000019">
    <property type="protein sequence ID" value="MBO1307122.1"/>
    <property type="molecule type" value="Genomic_DNA"/>
</dbReference>
<evidence type="ECO:0000256" key="3">
    <source>
        <dbReference type="ARBA" id="ARBA00008725"/>
    </source>
</evidence>
<dbReference type="SUPFAM" id="SSF53850">
    <property type="entry name" value="Periplasmic binding protein-like II"/>
    <property type="match status" value="1"/>
</dbReference>
<organism evidence="10 11">
    <name type="scientific">Candidatus Enterococcus moelleringii</name>
    <dbReference type="NCBI Taxonomy" id="2815325"/>
    <lineage>
        <taxon>Bacteria</taxon>
        <taxon>Bacillati</taxon>
        <taxon>Bacillota</taxon>
        <taxon>Bacilli</taxon>
        <taxon>Lactobacillales</taxon>
        <taxon>Enterococcaceae</taxon>
        <taxon>Enterococcus</taxon>
    </lineage>
</organism>
<gene>
    <name evidence="10" type="ORF">JZO70_13175</name>
</gene>
<evidence type="ECO:0000256" key="8">
    <source>
        <dbReference type="ARBA" id="ARBA00023288"/>
    </source>
</evidence>
<evidence type="ECO:0000256" key="1">
    <source>
        <dbReference type="ARBA" id="ARBA00002841"/>
    </source>
</evidence>
<keyword evidence="7" id="KW-0564">Palmitate</keyword>
<dbReference type="Pfam" id="PF12849">
    <property type="entry name" value="PBP_like_2"/>
    <property type="match status" value="1"/>
</dbReference>
<keyword evidence="5" id="KW-0592">Phosphate transport</keyword>
<dbReference type="PANTHER" id="PTHR30570:SF1">
    <property type="entry name" value="PHOSPHATE-BINDING PROTEIN PSTS"/>
    <property type="match status" value="1"/>
</dbReference>
<dbReference type="InterPro" id="IPR024370">
    <property type="entry name" value="PBP_domain"/>
</dbReference>
<dbReference type="Gene3D" id="3.40.190.10">
    <property type="entry name" value="Periplasmic binding protein-like II"/>
    <property type="match status" value="2"/>
</dbReference>
<keyword evidence="11" id="KW-1185">Reference proteome</keyword>
<feature type="domain" description="PBP" evidence="9">
    <location>
        <begin position="21"/>
        <end position="202"/>
    </location>
</feature>
<evidence type="ECO:0000313" key="11">
    <source>
        <dbReference type="Proteomes" id="UP000664601"/>
    </source>
</evidence>
<keyword evidence="5" id="KW-0813">Transport</keyword>
<dbReference type="Proteomes" id="UP000664601">
    <property type="component" value="Unassembled WGS sequence"/>
</dbReference>
<comment type="caution">
    <text evidence="10">The sequence shown here is derived from an EMBL/GenBank/DDBJ whole genome shotgun (WGS) entry which is preliminary data.</text>
</comment>
<evidence type="ECO:0000259" key="9">
    <source>
        <dbReference type="Pfam" id="PF12849"/>
    </source>
</evidence>
<dbReference type="PANTHER" id="PTHR30570">
    <property type="entry name" value="PERIPLASMIC PHOSPHATE BINDING COMPONENT OF PHOSPHATE ABC TRANSPORTER"/>
    <property type="match status" value="1"/>
</dbReference>
<comment type="similarity">
    <text evidence="3">Belongs to the PstS family.</text>
</comment>
<evidence type="ECO:0000256" key="6">
    <source>
        <dbReference type="ARBA" id="ARBA00022729"/>
    </source>
</evidence>
<evidence type="ECO:0000313" key="10">
    <source>
        <dbReference type="EMBL" id="MBO1307122.1"/>
    </source>
</evidence>
<reference evidence="10 11" key="1">
    <citation type="submission" date="2021-03" db="EMBL/GenBank/DDBJ databases">
        <title>Enterococcal diversity collection.</title>
        <authorList>
            <person name="Gilmore M.S."/>
            <person name="Schwartzman J."/>
            <person name="Van Tyne D."/>
            <person name="Martin M."/>
            <person name="Earl A.M."/>
            <person name="Manson A.L."/>
            <person name="Straub T."/>
            <person name="Salamzade R."/>
            <person name="Saavedra J."/>
            <person name="Lebreton F."/>
            <person name="Prichula J."/>
            <person name="Schaufler K."/>
            <person name="Gaca A."/>
            <person name="Sgardioli B."/>
            <person name="Wagenaar J."/>
            <person name="Strong T."/>
        </authorList>
    </citation>
    <scope>NUCLEOTIDE SEQUENCE [LARGE SCALE GENOMIC DNA]</scope>
    <source>
        <strain evidence="10 11">669A</strain>
    </source>
</reference>
<accession>A0ABS3LBW3</accession>
<evidence type="ECO:0000256" key="7">
    <source>
        <dbReference type="ARBA" id="ARBA00023139"/>
    </source>
</evidence>
<comment type="function">
    <text evidence="1">Part of the ABC transporter complex PstSACB involved in phosphate import.</text>
</comment>
<evidence type="ECO:0000256" key="4">
    <source>
        <dbReference type="ARBA" id="ARBA00011529"/>
    </source>
</evidence>
<keyword evidence="8" id="KW-0449">Lipoprotein</keyword>
<evidence type="ECO:0000256" key="2">
    <source>
        <dbReference type="ARBA" id="ARBA00004193"/>
    </source>
</evidence>
<comment type="subunit">
    <text evidence="4">The complex is composed of two ATP-binding proteins (PstB), two transmembrane proteins (PstC and PstA) and a solute-binding protein (PstS).</text>
</comment>
<keyword evidence="6" id="KW-0732">Signal</keyword>
<protein>
    <submittedName>
        <fullName evidence="10">Substrate-binding domain-containing protein</fullName>
    </submittedName>
</protein>
<dbReference type="InterPro" id="IPR050811">
    <property type="entry name" value="Phosphate_ABC_transporter"/>
</dbReference>
<proteinExistence type="inferred from homology"/>
<name>A0ABS3LBW3_9ENTE</name>
<sequence length="224" mass="25585">MQALISGEREIIFISGWIPREQEEEAWKAGVELAYKEVARDGLVFLTNTSNPINNLTSQQLENIYSRKTTKWKTLGWEDGGDIIAYQLTNRSERPDGLQILLQEYAPSLNPYYLPEDELFEASSLMKQLASDQNGLGYAKHYLAETMYPNKQVKMLNIDGVYPSFGAISKERYYFDEQIYAATNGEPAGNIKLLIEWMLSEEGQYLVEETGYVPVNLTLTEEIE</sequence>
<evidence type="ECO:0000256" key="5">
    <source>
        <dbReference type="ARBA" id="ARBA00022592"/>
    </source>
</evidence>